<keyword evidence="1" id="KW-1133">Transmembrane helix</keyword>
<accession>A0A1B0AGX0</accession>
<keyword evidence="1" id="KW-0472">Membrane</keyword>
<name>A0A1B0AGX0_GLOPL</name>
<protein>
    <submittedName>
        <fullName evidence="2">Uncharacterized protein</fullName>
    </submittedName>
</protein>
<dbReference type="Proteomes" id="UP000092445">
    <property type="component" value="Unassembled WGS sequence"/>
</dbReference>
<evidence type="ECO:0000256" key="1">
    <source>
        <dbReference type="SAM" id="Phobius"/>
    </source>
</evidence>
<sequence>MILGDINFFYGVEANLEPNSLEELSLNVPLDLLNVNLNLVLWLKFLMIISGAIMFCNYQRFPIFCNPFITHTARQGVTVNDVQADEMIQKPDFSNTSEQQSEATNVGIDCVSKWIDLIVRNPYPKPSCQPTPCRVVVNDDFWNISRSMLGEERQDDQHIKQRQHFRYIIVKNNIGARYRNRKRTCKILMK</sequence>
<reference evidence="3" key="1">
    <citation type="submission" date="2014-03" db="EMBL/GenBank/DDBJ databases">
        <authorList>
            <person name="Aksoy S."/>
            <person name="Warren W."/>
            <person name="Wilson R.K."/>
        </authorList>
    </citation>
    <scope>NUCLEOTIDE SEQUENCE [LARGE SCALE GENOMIC DNA]</scope>
    <source>
        <strain evidence="3">IAEA</strain>
    </source>
</reference>
<feature type="transmembrane region" description="Helical" evidence="1">
    <location>
        <begin position="39"/>
        <end position="58"/>
    </location>
</feature>
<keyword evidence="3" id="KW-1185">Reference proteome</keyword>
<dbReference type="EnsemblMetazoa" id="GPAI045318-RA">
    <property type="protein sequence ID" value="GPAI045318-PA"/>
    <property type="gene ID" value="GPAI045318"/>
</dbReference>
<dbReference type="VEuPathDB" id="VectorBase:GPAI045318"/>
<dbReference type="AlphaFoldDB" id="A0A1B0AGX0"/>
<keyword evidence="1" id="KW-0812">Transmembrane</keyword>
<proteinExistence type="predicted"/>
<evidence type="ECO:0000313" key="2">
    <source>
        <dbReference type="EnsemblMetazoa" id="GPAI045318-PA"/>
    </source>
</evidence>
<organism evidence="2 3">
    <name type="scientific">Glossina pallidipes</name>
    <name type="common">Tsetse fly</name>
    <dbReference type="NCBI Taxonomy" id="7398"/>
    <lineage>
        <taxon>Eukaryota</taxon>
        <taxon>Metazoa</taxon>
        <taxon>Ecdysozoa</taxon>
        <taxon>Arthropoda</taxon>
        <taxon>Hexapoda</taxon>
        <taxon>Insecta</taxon>
        <taxon>Pterygota</taxon>
        <taxon>Neoptera</taxon>
        <taxon>Endopterygota</taxon>
        <taxon>Diptera</taxon>
        <taxon>Brachycera</taxon>
        <taxon>Muscomorpha</taxon>
        <taxon>Hippoboscoidea</taxon>
        <taxon>Glossinidae</taxon>
        <taxon>Glossina</taxon>
    </lineage>
</organism>
<reference evidence="2" key="2">
    <citation type="submission" date="2020-05" db="UniProtKB">
        <authorList>
            <consortium name="EnsemblMetazoa"/>
        </authorList>
    </citation>
    <scope>IDENTIFICATION</scope>
    <source>
        <strain evidence="2">IAEA</strain>
    </source>
</reference>
<evidence type="ECO:0000313" key="3">
    <source>
        <dbReference type="Proteomes" id="UP000092445"/>
    </source>
</evidence>